<dbReference type="Proteomes" id="UP000195128">
    <property type="component" value="Unassembled WGS sequence"/>
</dbReference>
<dbReference type="OrthoDB" id="752086at2"/>
<evidence type="ECO:0000313" key="3">
    <source>
        <dbReference type="Proteomes" id="UP000195128"/>
    </source>
</evidence>
<evidence type="ECO:0000256" key="1">
    <source>
        <dbReference type="SAM" id="Coils"/>
    </source>
</evidence>
<sequence>MVNEHLAYGIAGKKKVDIKHLTDQVQRAQNRVAEHQAIVDSLQAKSGLFADSLTQATANKATALVNYNLVRDTVSGVRSLASNFDMARKQGDRASAGAARVSEKMSSLIGKLIFSVEVINKVTQLVNKQKALNAFLPDTLIVFMTNATRDANNAVALTLTALQSCYVAESTLLESNGVIGLANDQAEKLLQRMDASGRPSSDNGGNLAALDLGSNGDGLLVLLQSAYENSVDTYNNTLANNQNVADQLVFAQTRLALANMQLSSFQAGLRAATAAAYAA</sequence>
<dbReference type="EMBL" id="MTSA01000009">
    <property type="protein sequence ID" value="OUM06826.1"/>
    <property type="molecule type" value="Genomic_DNA"/>
</dbReference>
<keyword evidence="1" id="KW-0175">Coiled coil</keyword>
<protein>
    <submittedName>
        <fullName evidence="2">Uncharacterized protein</fullName>
    </submittedName>
</protein>
<accession>A0A244EQS2</accession>
<proteinExistence type="predicted"/>
<gene>
    <name evidence="2" type="ORF">BW686_12885</name>
</gene>
<dbReference type="AlphaFoldDB" id="A0A244EQS2"/>
<reference evidence="2 3" key="1">
    <citation type="submission" date="2017-01" db="EMBL/GenBank/DDBJ databases">
        <authorList>
            <person name="Mah S.A."/>
            <person name="Swanson W.J."/>
            <person name="Moy G.W."/>
            <person name="Vacquier V.D."/>
        </authorList>
    </citation>
    <scope>NUCLEOTIDE SEQUENCE [LARGE SCALE GENOMIC DNA]</scope>
    <source>
        <strain evidence="2">PDD-32b-74</strain>
    </source>
</reference>
<name>A0A244EQS2_PSESX</name>
<organism evidence="2 3">
    <name type="scientific">Pseudomonas syringae</name>
    <dbReference type="NCBI Taxonomy" id="317"/>
    <lineage>
        <taxon>Bacteria</taxon>
        <taxon>Pseudomonadati</taxon>
        <taxon>Pseudomonadota</taxon>
        <taxon>Gammaproteobacteria</taxon>
        <taxon>Pseudomonadales</taxon>
        <taxon>Pseudomonadaceae</taxon>
        <taxon>Pseudomonas</taxon>
    </lineage>
</organism>
<evidence type="ECO:0000313" key="2">
    <source>
        <dbReference type="EMBL" id="OUM06826.1"/>
    </source>
</evidence>
<feature type="coiled-coil region" evidence="1">
    <location>
        <begin position="18"/>
        <end position="45"/>
    </location>
</feature>
<dbReference type="RefSeq" id="WP_084917207.1">
    <property type="nucleotide sequence ID" value="NZ_JAHZNS010000015.1"/>
</dbReference>
<comment type="caution">
    <text evidence="2">The sequence shown here is derived from an EMBL/GenBank/DDBJ whole genome shotgun (WGS) entry which is preliminary data.</text>
</comment>